<feature type="compositionally biased region" description="Polar residues" evidence="1">
    <location>
        <begin position="302"/>
        <end position="325"/>
    </location>
</feature>
<feature type="compositionally biased region" description="Basic and acidic residues" evidence="1">
    <location>
        <begin position="522"/>
        <end position="537"/>
    </location>
</feature>
<dbReference type="Proteomes" id="UP000010478">
    <property type="component" value="Chromosome"/>
</dbReference>
<dbReference type="AlphaFoldDB" id="K9VPU4"/>
<feature type="region of interest" description="Disordered" evidence="1">
    <location>
        <begin position="214"/>
        <end position="332"/>
    </location>
</feature>
<feature type="region of interest" description="Disordered" evidence="1">
    <location>
        <begin position="372"/>
        <end position="446"/>
    </location>
</feature>
<sequence length="537" mass="55368" precursor="true">MLAYILALAVGLGSFSIYMAAFFFPEVHRKSDFTWSGVGLFYALILWACAGRITGALLLGQMAGVAMLGWFAWETLTLRRQVTPVAEQTPIPQSANLAAAGVPFAGLFAKKKEPAAKKPKFVRSPKPKTDVVPAPSVDKGEVKLEEQPAIPPIAESIAESAIAPDLKIPDSKTPAISEIPVFSVETPAAETSQPPAESAASSFTPLPLPLEISEIAVAPSVEPAEAQPEPQQQPEADDFDEETEWRTAVKQSQAAAAAAAAPTPPNPPQPAKKSGGFASLFGNIKNSLGGMLGRGAGKNKSDATPQTPKPSATPESIAPESQITATPAPGIDQVLESELAEAAAEVAAETSNIVVETSLGVPFPTDVEAMADLMATETASSEKIGETPIEDRSSAQTQTPLAAVGEPEAAAGVPEAEAPAVSLETQTPLAAVGEPEAAAGVPEAEAPPASIEMTVVEMVSVAPVEMEASGESELSAQVEAVSVTVISIESTGEELSSEADKTELSPPNHPAPNLVETAKPATESKSENLSGEDKPSS</sequence>
<dbReference type="EMBL" id="CP003614">
    <property type="protein sequence ID" value="AFZ09255.1"/>
    <property type="molecule type" value="Genomic_DNA"/>
</dbReference>
<dbReference type="OrthoDB" id="532877at2"/>
<dbReference type="Pfam" id="PF07444">
    <property type="entry name" value="Ycf66_N"/>
    <property type="match status" value="1"/>
</dbReference>
<name>K9VPU4_9CYAN</name>
<keyword evidence="2" id="KW-1133">Transmembrane helix</keyword>
<protein>
    <submittedName>
        <fullName evidence="3">Ycf66 family protein</fullName>
    </submittedName>
</protein>
<organism evidence="3 4">
    <name type="scientific">Phormidium nigroviride PCC 7112</name>
    <dbReference type="NCBI Taxonomy" id="179408"/>
    <lineage>
        <taxon>Bacteria</taxon>
        <taxon>Bacillati</taxon>
        <taxon>Cyanobacteriota</taxon>
        <taxon>Cyanophyceae</taxon>
        <taxon>Oscillatoriophycideae</taxon>
        <taxon>Oscillatoriales</taxon>
        <taxon>Oscillatoriaceae</taxon>
        <taxon>Phormidium</taxon>
    </lineage>
</organism>
<feature type="compositionally biased region" description="Low complexity" evidence="1">
    <location>
        <begin position="430"/>
        <end position="446"/>
    </location>
</feature>
<dbReference type="InterPro" id="IPR010004">
    <property type="entry name" value="Uncharacterised_Ycf66"/>
</dbReference>
<reference evidence="3 4" key="1">
    <citation type="submission" date="2012-05" db="EMBL/GenBank/DDBJ databases">
        <title>Finished chromosome of genome of Oscillatoria sp. PCC 7112.</title>
        <authorList>
            <consortium name="US DOE Joint Genome Institute"/>
            <person name="Gugger M."/>
            <person name="Coursin T."/>
            <person name="Rippka R."/>
            <person name="Tandeau De Marsac N."/>
            <person name="Huntemann M."/>
            <person name="Wei C.-L."/>
            <person name="Han J."/>
            <person name="Detter J.C."/>
            <person name="Han C."/>
            <person name="Tapia R."/>
            <person name="Davenport K."/>
            <person name="Daligault H."/>
            <person name="Erkkila T."/>
            <person name="Gu W."/>
            <person name="Munk A.C.C."/>
            <person name="Teshima H."/>
            <person name="Xu Y."/>
            <person name="Chain P."/>
            <person name="Chen A."/>
            <person name="Krypides N."/>
            <person name="Mavromatis K."/>
            <person name="Markowitz V."/>
            <person name="Szeto E."/>
            <person name="Ivanova N."/>
            <person name="Mikhailova N."/>
            <person name="Ovchinnikova G."/>
            <person name="Pagani I."/>
            <person name="Pati A."/>
            <person name="Goodwin L."/>
            <person name="Peters L."/>
            <person name="Pitluck S."/>
            <person name="Woyke T."/>
            <person name="Kerfeld C."/>
        </authorList>
    </citation>
    <scope>NUCLEOTIDE SEQUENCE [LARGE SCALE GENOMIC DNA]</scope>
    <source>
        <strain evidence="3 4">PCC 7112</strain>
    </source>
</reference>
<dbReference type="eggNOG" id="COG3087">
    <property type="taxonomic scope" value="Bacteria"/>
</dbReference>
<feature type="compositionally biased region" description="Low complexity" evidence="1">
    <location>
        <begin position="402"/>
        <end position="421"/>
    </location>
</feature>
<proteinExistence type="predicted"/>
<dbReference type="STRING" id="179408.Osc7112_4989"/>
<dbReference type="HOGENOM" id="CLU_507000_0_0_3"/>
<evidence type="ECO:0000313" key="3">
    <source>
        <dbReference type="EMBL" id="AFZ09255.1"/>
    </source>
</evidence>
<keyword evidence="4" id="KW-1185">Reference proteome</keyword>
<feature type="region of interest" description="Disordered" evidence="1">
    <location>
        <begin position="489"/>
        <end position="537"/>
    </location>
</feature>
<evidence type="ECO:0000313" key="4">
    <source>
        <dbReference type="Proteomes" id="UP000010478"/>
    </source>
</evidence>
<dbReference type="PATRIC" id="fig|179408.3.peg.6201"/>
<feature type="compositionally biased region" description="Basic and acidic residues" evidence="1">
    <location>
        <begin position="383"/>
        <end position="393"/>
    </location>
</feature>
<evidence type="ECO:0000256" key="1">
    <source>
        <dbReference type="SAM" id="MobiDB-lite"/>
    </source>
</evidence>
<feature type="compositionally biased region" description="Low complexity" evidence="1">
    <location>
        <begin position="222"/>
        <end position="234"/>
    </location>
</feature>
<keyword evidence="2" id="KW-0812">Transmembrane</keyword>
<keyword evidence="2" id="KW-0472">Membrane</keyword>
<feature type="transmembrane region" description="Helical" evidence="2">
    <location>
        <begin position="40"/>
        <end position="73"/>
    </location>
</feature>
<accession>K9VPU4</accession>
<evidence type="ECO:0000256" key="2">
    <source>
        <dbReference type="SAM" id="Phobius"/>
    </source>
</evidence>
<gene>
    <name evidence="3" type="ORF">Osc7112_4989</name>
</gene>
<dbReference type="KEGG" id="oni:Osc7112_4989"/>
<dbReference type="RefSeq" id="WP_015178483.1">
    <property type="nucleotide sequence ID" value="NC_019729.1"/>
</dbReference>